<dbReference type="EMBL" id="FNGP01000003">
    <property type="protein sequence ID" value="SDL58625.1"/>
    <property type="molecule type" value="Genomic_DNA"/>
</dbReference>
<name>A0A1G9LAP8_9ACTN</name>
<proteinExistence type="predicted"/>
<dbReference type="GO" id="GO:0052689">
    <property type="term" value="F:carboxylic ester hydrolase activity"/>
    <property type="evidence" value="ECO:0007669"/>
    <property type="project" value="TreeGrafter"/>
</dbReference>
<evidence type="ECO:0000256" key="1">
    <source>
        <dbReference type="PIRSR" id="PIRSR639069-1"/>
    </source>
</evidence>
<dbReference type="PANTHER" id="PTHR40111:SF1">
    <property type="entry name" value="CEPHALOSPORIN-C DEACETYLASE"/>
    <property type="match status" value="1"/>
</dbReference>
<dbReference type="STRING" id="686624.SAMN04488242_2118"/>
<dbReference type="PANTHER" id="PTHR40111">
    <property type="entry name" value="CEPHALOSPORIN-C DEACETYLASE"/>
    <property type="match status" value="1"/>
</dbReference>
<keyword evidence="5" id="KW-1185">Reference proteome</keyword>
<dbReference type="RefSeq" id="WP_218118428.1">
    <property type="nucleotide sequence ID" value="NZ_FNGP01000003.1"/>
</dbReference>
<dbReference type="InterPro" id="IPR029058">
    <property type="entry name" value="AB_hydrolase_fold"/>
</dbReference>
<organism evidence="4 5">
    <name type="scientific">Tessaracoccus oleiagri</name>
    <dbReference type="NCBI Taxonomy" id="686624"/>
    <lineage>
        <taxon>Bacteria</taxon>
        <taxon>Bacillati</taxon>
        <taxon>Actinomycetota</taxon>
        <taxon>Actinomycetes</taxon>
        <taxon>Propionibacteriales</taxon>
        <taxon>Propionibacteriaceae</taxon>
        <taxon>Tessaracoccus</taxon>
    </lineage>
</organism>
<evidence type="ECO:0000313" key="5">
    <source>
        <dbReference type="Proteomes" id="UP000199475"/>
    </source>
</evidence>
<dbReference type="AlphaFoldDB" id="A0A1G9LAP8"/>
<gene>
    <name evidence="4" type="ORF">SAMN04488242_2118</name>
</gene>
<accession>A0A1G9LAP8</accession>
<feature type="active site" description="Nucleophile" evidence="1">
    <location>
        <position position="219"/>
    </location>
</feature>
<evidence type="ECO:0000259" key="3">
    <source>
        <dbReference type="Pfam" id="PF05448"/>
    </source>
</evidence>
<feature type="binding site" evidence="2">
    <location>
        <position position="134"/>
    </location>
    <ligand>
        <name>substrate</name>
    </ligand>
</feature>
<dbReference type="SUPFAM" id="SSF53474">
    <property type="entry name" value="alpha/beta-Hydrolases"/>
    <property type="match status" value="1"/>
</dbReference>
<evidence type="ECO:0000313" key="4">
    <source>
        <dbReference type="EMBL" id="SDL58625.1"/>
    </source>
</evidence>
<feature type="active site" description="Charge relay system" evidence="1">
    <location>
        <position position="300"/>
    </location>
</feature>
<reference evidence="4 5" key="1">
    <citation type="submission" date="2016-10" db="EMBL/GenBank/DDBJ databases">
        <authorList>
            <person name="de Groot N.N."/>
        </authorList>
    </citation>
    <scope>NUCLEOTIDE SEQUENCE [LARGE SCALE GENOMIC DNA]</scope>
    <source>
        <strain evidence="4 5">CGMCC 1.9159</strain>
    </source>
</reference>
<feature type="domain" description="Acetyl xylan esterase" evidence="3">
    <location>
        <begin position="58"/>
        <end position="335"/>
    </location>
</feature>
<dbReference type="InterPro" id="IPR008391">
    <property type="entry name" value="AXE1_dom"/>
</dbReference>
<dbReference type="InterPro" id="IPR039069">
    <property type="entry name" value="CE7"/>
</dbReference>
<dbReference type="Pfam" id="PF05448">
    <property type="entry name" value="AXE1"/>
    <property type="match status" value="1"/>
</dbReference>
<dbReference type="Gene3D" id="3.40.50.1820">
    <property type="entry name" value="alpha/beta hydrolase"/>
    <property type="match status" value="1"/>
</dbReference>
<evidence type="ECO:0000256" key="2">
    <source>
        <dbReference type="PIRSR" id="PIRSR639069-2"/>
    </source>
</evidence>
<sequence>MTRSPIVLGSTTPPLADWHTRGLIGGWPANEACDGLLPGDATYGYDLASLLDRPAPPPEPADFDAFWAATAAEADAGPPSLRLAAPDPAPGRLRETHTVQTGTFTSIGGNVIGCWVLLPRSGSARRNLTFAHGYGGRYSPDFEEELVEPDDAVILPCLRGLGALSLRPDIPAAGAEHVLHGIESREGYVLRGCVADVWRASAELDNLTGAAEHAYYGPSFGGGIGALALVHGRYRRAALHVPTFGHHPLRLRFPSIGSGAGLRRRLATDPSILHVLAYFDAMTAARRVTTPTIVCAALWDPSVPPPGQFAVYHGLAGEKQLVVQDAAHTDFPGQQAQDRSRVELLRRWLH</sequence>
<dbReference type="GO" id="GO:0005976">
    <property type="term" value="P:polysaccharide metabolic process"/>
    <property type="evidence" value="ECO:0007669"/>
    <property type="project" value="TreeGrafter"/>
</dbReference>
<dbReference type="Proteomes" id="UP000199475">
    <property type="component" value="Unassembled WGS sequence"/>
</dbReference>
<protein>
    <submittedName>
        <fullName evidence="4">Cephalosporin-C deacetylase</fullName>
    </submittedName>
</protein>
<feature type="active site" description="Charge relay system" evidence="1">
    <location>
        <position position="328"/>
    </location>
</feature>